<dbReference type="GO" id="GO:0006285">
    <property type="term" value="P:base-excision repair, AP site formation"/>
    <property type="evidence" value="ECO:0007669"/>
    <property type="project" value="TreeGrafter"/>
</dbReference>
<dbReference type="InterPro" id="IPR052054">
    <property type="entry name" value="Oxidative_DNA_repair_enzyme"/>
</dbReference>
<gene>
    <name evidence="1" type="ORF">J5N97_013012</name>
</gene>
<keyword evidence="2" id="KW-1185">Reference proteome</keyword>
<dbReference type="PANTHER" id="PTHR10242:SF4">
    <property type="entry name" value="OS07G0657600 PROTEIN"/>
    <property type="match status" value="1"/>
</dbReference>
<comment type="caution">
    <text evidence="1">The sequence shown here is derived from an EMBL/GenBank/DDBJ whole genome shotgun (WGS) entry which is preliminary data.</text>
</comment>
<reference evidence="1" key="2">
    <citation type="journal article" date="2022" name="Hortic Res">
        <title>The genome of Dioscorea zingiberensis sheds light on the biosynthesis, origin and evolution of the medicinally important diosgenin saponins.</title>
        <authorList>
            <person name="Li Y."/>
            <person name="Tan C."/>
            <person name="Li Z."/>
            <person name="Guo J."/>
            <person name="Li S."/>
            <person name="Chen X."/>
            <person name="Wang C."/>
            <person name="Dai X."/>
            <person name="Yang H."/>
            <person name="Song W."/>
            <person name="Hou L."/>
            <person name="Xu J."/>
            <person name="Tong Z."/>
            <person name="Xu A."/>
            <person name="Yuan X."/>
            <person name="Wang W."/>
            <person name="Yang Q."/>
            <person name="Chen L."/>
            <person name="Sun Z."/>
            <person name="Wang K."/>
            <person name="Pan B."/>
            <person name="Chen J."/>
            <person name="Bao Y."/>
            <person name="Liu F."/>
            <person name="Qi X."/>
            <person name="Gang D.R."/>
            <person name="Wen J."/>
            <person name="Li J."/>
        </authorList>
    </citation>
    <scope>NUCLEOTIDE SEQUENCE</scope>
    <source>
        <strain evidence="1">Dzin_1.0</strain>
    </source>
</reference>
<dbReference type="GO" id="GO:0034039">
    <property type="term" value="F:8-oxo-7,8-dihydroguanine DNA N-glycosylase activity"/>
    <property type="evidence" value="ECO:0007669"/>
    <property type="project" value="TreeGrafter"/>
</dbReference>
<dbReference type="GO" id="GO:0005634">
    <property type="term" value="C:nucleus"/>
    <property type="evidence" value="ECO:0007669"/>
    <property type="project" value="TreeGrafter"/>
</dbReference>
<evidence type="ECO:0000313" key="1">
    <source>
        <dbReference type="EMBL" id="KAJ0977538.1"/>
    </source>
</evidence>
<evidence type="ECO:0008006" key="3">
    <source>
        <dbReference type="Google" id="ProtNLM"/>
    </source>
</evidence>
<dbReference type="Proteomes" id="UP001085076">
    <property type="component" value="Miscellaneous, Linkage group lg03"/>
</dbReference>
<dbReference type="AlphaFoldDB" id="A0A9D5HID7"/>
<organism evidence="1 2">
    <name type="scientific">Dioscorea zingiberensis</name>
    <dbReference type="NCBI Taxonomy" id="325984"/>
    <lineage>
        <taxon>Eukaryota</taxon>
        <taxon>Viridiplantae</taxon>
        <taxon>Streptophyta</taxon>
        <taxon>Embryophyta</taxon>
        <taxon>Tracheophyta</taxon>
        <taxon>Spermatophyta</taxon>
        <taxon>Magnoliopsida</taxon>
        <taxon>Liliopsida</taxon>
        <taxon>Dioscoreales</taxon>
        <taxon>Dioscoreaceae</taxon>
        <taxon>Dioscorea</taxon>
    </lineage>
</organism>
<reference evidence="1" key="1">
    <citation type="submission" date="2021-03" db="EMBL/GenBank/DDBJ databases">
        <authorList>
            <person name="Li Z."/>
            <person name="Yang C."/>
        </authorList>
    </citation>
    <scope>NUCLEOTIDE SEQUENCE</scope>
    <source>
        <strain evidence="1">Dzin_1.0</strain>
        <tissue evidence="1">Leaf</tissue>
    </source>
</reference>
<name>A0A9D5HID7_9LILI</name>
<protein>
    <recommendedName>
        <fullName evidence="3">HhH-GPD domain-containing protein</fullName>
    </recommendedName>
</protein>
<dbReference type="PANTHER" id="PTHR10242">
    <property type="entry name" value="8-OXOGUANINE DNA GLYCOSYLASE"/>
    <property type="match status" value="1"/>
</dbReference>
<sequence length="390" mass="44004">MGIQLDGKSSGDAEEQSSLVLELPVTDATFDLEKAVCSHGSLMMAPNRWDPSTKSLHRPLLPLLPPACLRPHLPPLSLPNPPPVSVSFGVASLSSQDQQCLLAQVRRMLRISEENDRAVREFQEMHVPSMERGFGRVFRSPDLFEDMVKCILMCNCQWSRTLSMARALCELQSELMGCSVSEDHQPKTPEVKKEKRKRGKEKKVAVKFKTEFVKNNIVCAEEEKSVVNHASQTQSPRCCQLSNTASCLGELQNSSSVVNNCSIQIGNFTSPENCYDVLDLELSGICGFGPLTRANVLMCMGFYHKIPTDSETIRHLKQFHGRNNCTSQTVMYDLEKIYGAYAPYQFLAYWSELWNDYQERFGKAGVKCHLLIIKLSLQNNMKRRKTCKKL</sequence>
<dbReference type="OrthoDB" id="4951845at2759"/>
<proteinExistence type="predicted"/>
<accession>A0A9D5HID7</accession>
<dbReference type="EMBL" id="JAGGNH010000003">
    <property type="protein sequence ID" value="KAJ0977538.1"/>
    <property type="molecule type" value="Genomic_DNA"/>
</dbReference>
<evidence type="ECO:0000313" key="2">
    <source>
        <dbReference type="Proteomes" id="UP001085076"/>
    </source>
</evidence>